<dbReference type="Proteomes" id="UP000231878">
    <property type="component" value="Unassembled WGS sequence"/>
</dbReference>
<evidence type="ECO:0000256" key="1">
    <source>
        <dbReference type="SAM" id="MobiDB-lite"/>
    </source>
</evidence>
<gene>
    <name evidence="2" type="ORF">CWD88_12040</name>
</gene>
<proteinExistence type="predicted"/>
<comment type="caution">
    <text evidence="2">The sequence shown here is derived from an EMBL/GenBank/DDBJ whole genome shotgun (WGS) entry which is preliminary data.</text>
</comment>
<accession>A0AAX0UBM6</accession>
<evidence type="ECO:0000313" key="2">
    <source>
        <dbReference type="EMBL" id="PJO66206.1"/>
    </source>
</evidence>
<evidence type="ECO:0000313" key="3">
    <source>
        <dbReference type="Proteomes" id="UP000231878"/>
    </source>
</evidence>
<reference evidence="2 3" key="1">
    <citation type="submission" date="2017-11" db="EMBL/GenBank/DDBJ databases">
        <title>Molecular characterization of Burkholderia pseudomallei and closely related isolates from Vietnam.</title>
        <authorList>
            <person name="Ustinov D.V."/>
            <person name="Antonov A.S."/>
            <person name="Avdusheva E.F."/>
            <person name="Shpak I.M."/>
            <person name="Zakharova I.B."/>
            <person name="Thi L.A."/>
            <person name="Teteryatnikova N."/>
            <person name="Lopasteyskaya Y.A."/>
            <person name="Kuzyutina J.A."/>
            <person name="Ngo T.N."/>
            <person name="Victorov D.V."/>
        </authorList>
    </citation>
    <scope>NUCLEOTIDE SEQUENCE [LARGE SCALE GENOMIC DNA]</scope>
    <source>
        <strain evidence="2 3">V1512</strain>
    </source>
</reference>
<organism evidence="2 3">
    <name type="scientific">Burkholderia pseudomallei</name>
    <name type="common">Pseudomonas pseudomallei</name>
    <dbReference type="NCBI Taxonomy" id="28450"/>
    <lineage>
        <taxon>Bacteria</taxon>
        <taxon>Pseudomonadati</taxon>
        <taxon>Pseudomonadota</taxon>
        <taxon>Betaproteobacteria</taxon>
        <taxon>Burkholderiales</taxon>
        <taxon>Burkholderiaceae</taxon>
        <taxon>Burkholderia</taxon>
        <taxon>pseudomallei group</taxon>
    </lineage>
</organism>
<dbReference type="AlphaFoldDB" id="A0AAX0UBM6"/>
<dbReference type="EMBL" id="PHRB01000009">
    <property type="protein sequence ID" value="PJO66206.1"/>
    <property type="molecule type" value="Genomic_DNA"/>
</dbReference>
<sequence length="78" mass="8540">MSGTPDSHRAHSSTHTTKQCARARRRRDARAALFHGFSAAADAHVFYFSHIESASRPAQACSRCPCDIPRLALFVQAA</sequence>
<feature type="region of interest" description="Disordered" evidence="1">
    <location>
        <begin position="1"/>
        <end position="24"/>
    </location>
</feature>
<name>A0AAX0UBM6_BURPE</name>
<protein>
    <submittedName>
        <fullName evidence="2">Uncharacterized protein</fullName>
    </submittedName>
</protein>